<dbReference type="SMART" id="SM00066">
    <property type="entry name" value="GAL4"/>
    <property type="match status" value="1"/>
</dbReference>
<evidence type="ECO:0000313" key="8">
    <source>
        <dbReference type="EMBL" id="KAF7556441.1"/>
    </source>
</evidence>
<protein>
    <recommendedName>
        <fullName evidence="7">Zn(2)-C6 fungal-type domain-containing protein</fullName>
    </recommendedName>
</protein>
<dbReference type="OrthoDB" id="2593732at2759"/>
<dbReference type="InterPro" id="IPR036864">
    <property type="entry name" value="Zn2-C6_fun-type_DNA-bd_sf"/>
</dbReference>
<feature type="domain" description="Zn(2)-C6 fungal-type" evidence="7">
    <location>
        <begin position="19"/>
        <end position="47"/>
    </location>
</feature>
<keyword evidence="3" id="KW-0805">Transcription regulation</keyword>
<evidence type="ECO:0000256" key="1">
    <source>
        <dbReference type="ARBA" id="ARBA00022723"/>
    </source>
</evidence>
<dbReference type="GO" id="GO:0003677">
    <property type="term" value="F:DNA binding"/>
    <property type="evidence" value="ECO:0007669"/>
    <property type="project" value="UniProtKB-KW"/>
</dbReference>
<dbReference type="GO" id="GO:0000981">
    <property type="term" value="F:DNA-binding transcription factor activity, RNA polymerase II-specific"/>
    <property type="evidence" value="ECO:0007669"/>
    <property type="project" value="InterPro"/>
</dbReference>
<name>A0A9P5LCI3_9HYPO</name>
<comment type="caution">
    <text evidence="8">The sequence shown here is derived from an EMBL/GenBank/DDBJ whole genome shotgun (WGS) entry which is preliminary data.</text>
</comment>
<dbReference type="InterPro" id="IPR052360">
    <property type="entry name" value="Transcr_Regulatory_Proteins"/>
</dbReference>
<evidence type="ECO:0000256" key="3">
    <source>
        <dbReference type="ARBA" id="ARBA00023015"/>
    </source>
</evidence>
<keyword evidence="9" id="KW-1185">Reference proteome</keyword>
<dbReference type="Gene3D" id="4.10.240.10">
    <property type="entry name" value="Zn(2)-C6 fungal-type DNA-binding domain"/>
    <property type="match status" value="1"/>
</dbReference>
<dbReference type="PROSITE" id="PS00463">
    <property type="entry name" value="ZN2_CY6_FUNGAL_1"/>
    <property type="match status" value="1"/>
</dbReference>
<evidence type="ECO:0000313" key="9">
    <source>
        <dbReference type="Proteomes" id="UP000722485"/>
    </source>
</evidence>
<proteinExistence type="predicted"/>
<dbReference type="InterPro" id="IPR021858">
    <property type="entry name" value="Fun_TF"/>
</dbReference>
<dbReference type="EMBL" id="JAANBB010000012">
    <property type="protein sequence ID" value="KAF7556441.1"/>
    <property type="molecule type" value="Genomic_DNA"/>
</dbReference>
<accession>A0A9P5LCI3</accession>
<dbReference type="Pfam" id="PF00172">
    <property type="entry name" value="Zn_clus"/>
    <property type="match status" value="1"/>
</dbReference>
<dbReference type="AlphaFoldDB" id="A0A9P5LCI3"/>
<evidence type="ECO:0000256" key="2">
    <source>
        <dbReference type="ARBA" id="ARBA00022833"/>
    </source>
</evidence>
<dbReference type="SUPFAM" id="SSF57701">
    <property type="entry name" value="Zn2/Cys6 DNA-binding domain"/>
    <property type="match status" value="1"/>
</dbReference>
<reference evidence="8" key="1">
    <citation type="submission" date="2020-03" db="EMBL/GenBank/DDBJ databases">
        <title>Draft Genome Sequence of Cylindrodendrum hubeiense.</title>
        <authorList>
            <person name="Buettner E."/>
            <person name="Kellner H."/>
        </authorList>
    </citation>
    <scope>NUCLEOTIDE SEQUENCE</scope>
    <source>
        <strain evidence="8">IHI 201604</strain>
    </source>
</reference>
<keyword evidence="5" id="KW-0804">Transcription</keyword>
<dbReference type="PANTHER" id="PTHR36206:SF12">
    <property type="entry name" value="ASPERCRYPTIN BIOSYNTHESIS CLUSTER-SPECIFIC TRANSCRIPTION REGULATOR ATNN-RELATED"/>
    <property type="match status" value="1"/>
</dbReference>
<evidence type="ECO:0000256" key="6">
    <source>
        <dbReference type="ARBA" id="ARBA00023242"/>
    </source>
</evidence>
<evidence type="ECO:0000256" key="5">
    <source>
        <dbReference type="ARBA" id="ARBA00023163"/>
    </source>
</evidence>
<dbReference type="Pfam" id="PF11951">
    <property type="entry name" value="Fungal_trans_2"/>
    <property type="match status" value="1"/>
</dbReference>
<keyword evidence="6" id="KW-0539">Nucleus</keyword>
<dbReference type="InterPro" id="IPR001138">
    <property type="entry name" value="Zn2Cys6_DnaBD"/>
</dbReference>
<evidence type="ECO:0000259" key="7">
    <source>
        <dbReference type="PROSITE" id="PS50048"/>
    </source>
</evidence>
<dbReference type="CDD" id="cd00067">
    <property type="entry name" value="GAL4"/>
    <property type="match status" value="1"/>
</dbReference>
<sequence length="570" mass="64828">MELTRRGRKRAHHKKVKTGCTTCKIRKVRCDEAKPACNRCLSTGRKCDGYLTAADACTVSSTALRPYNPSAESRLALPPKSLNEIRSYQFFINVTARSIATTFDAEFWRTEIPRICQSDPAIWHAIVSFGSVHESYITAKPTTYTKNMFAMQQFNASIRCLTDPESSNYTNKWRAMVVSTIFTCVCHLEGLEEQARIHLRAGCRLLREIEYEETKAKLNEHWQPQGNADHVKVQTSTSTMAPISFSSISSILTGFQIRAQALNRGGILEFPTLISHHDSFSVWRYYTAPYTRPYLTARNLRQANRAIESLMNSTIFFMQKYAEKIKDLLTGKGGAELLESLSQKQEPEVRCFREISKAIRSFETELVTVEGVRLNDTAKRPLKIGLLTLNLYHKTIRFILLKDPEEPDTMKRYALLPQMETSIIKLAGQILDLIEGDGSGTHSFDPIPPTSGPLFIVAHSGFTQETRRQAVRLLKRPQMIGLWDSGLSAKLAEAIMAREETVAYEDRLRKVVEGEAVPETRRDEDILVQPLYRIFSITMSITGRREATIVMRTWQEWMHGKSGQRSVVNW</sequence>
<dbReference type="PROSITE" id="PS50048">
    <property type="entry name" value="ZN2_CY6_FUNGAL_2"/>
    <property type="match status" value="1"/>
</dbReference>
<keyword evidence="2" id="KW-0862">Zinc</keyword>
<evidence type="ECO:0000256" key="4">
    <source>
        <dbReference type="ARBA" id="ARBA00023125"/>
    </source>
</evidence>
<dbReference type="PANTHER" id="PTHR36206">
    <property type="entry name" value="ASPERCRYPTIN BIOSYNTHESIS CLUSTER-SPECIFIC TRANSCRIPTION REGULATOR ATNN-RELATED"/>
    <property type="match status" value="1"/>
</dbReference>
<keyword evidence="1" id="KW-0479">Metal-binding</keyword>
<keyword evidence="4" id="KW-0238">DNA-binding</keyword>
<gene>
    <name evidence="8" type="ORF">G7Z17_g1421</name>
</gene>
<dbReference type="Proteomes" id="UP000722485">
    <property type="component" value="Unassembled WGS sequence"/>
</dbReference>
<dbReference type="GO" id="GO:0008270">
    <property type="term" value="F:zinc ion binding"/>
    <property type="evidence" value="ECO:0007669"/>
    <property type="project" value="InterPro"/>
</dbReference>
<organism evidence="8 9">
    <name type="scientific">Cylindrodendrum hubeiense</name>
    <dbReference type="NCBI Taxonomy" id="595255"/>
    <lineage>
        <taxon>Eukaryota</taxon>
        <taxon>Fungi</taxon>
        <taxon>Dikarya</taxon>
        <taxon>Ascomycota</taxon>
        <taxon>Pezizomycotina</taxon>
        <taxon>Sordariomycetes</taxon>
        <taxon>Hypocreomycetidae</taxon>
        <taxon>Hypocreales</taxon>
        <taxon>Nectriaceae</taxon>
        <taxon>Cylindrodendrum</taxon>
    </lineage>
</organism>